<dbReference type="GO" id="GO:0047372">
    <property type="term" value="F:monoacylglycerol lipase activity"/>
    <property type="evidence" value="ECO:0007669"/>
    <property type="project" value="UniProtKB-EC"/>
</dbReference>
<organism evidence="2 3">
    <name type="scientific">Emydomyces testavorans</name>
    <dbReference type="NCBI Taxonomy" id="2070801"/>
    <lineage>
        <taxon>Eukaryota</taxon>
        <taxon>Fungi</taxon>
        <taxon>Dikarya</taxon>
        <taxon>Ascomycota</taxon>
        <taxon>Pezizomycotina</taxon>
        <taxon>Eurotiomycetes</taxon>
        <taxon>Eurotiomycetidae</taxon>
        <taxon>Onygenales</taxon>
        <taxon>Nannizziopsiaceae</taxon>
        <taxon>Emydomyces</taxon>
    </lineage>
</organism>
<evidence type="ECO:0000313" key="2">
    <source>
        <dbReference type="EMBL" id="WEW59283.1"/>
    </source>
</evidence>
<protein>
    <submittedName>
        <fullName evidence="2">Alpha/beta hydrolase family protein</fullName>
        <ecNumber evidence="2">3.1.1.23</ecNumber>
    </submittedName>
</protein>
<dbReference type="EC" id="3.1.1.23" evidence="2"/>
<dbReference type="PANTHER" id="PTHR12277">
    <property type="entry name" value="ALPHA/BETA HYDROLASE DOMAIN-CONTAINING PROTEIN"/>
    <property type="match status" value="1"/>
</dbReference>
<dbReference type="Proteomes" id="UP001219355">
    <property type="component" value="Chromosome 3"/>
</dbReference>
<name>A0AAF0DJ35_9EURO</name>
<proteinExistence type="predicted"/>
<dbReference type="InterPro" id="IPR000073">
    <property type="entry name" value="AB_hydrolase_1"/>
</dbReference>
<evidence type="ECO:0000313" key="3">
    <source>
        <dbReference type="Proteomes" id="UP001219355"/>
    </source>
</evidence>
<dbReference type="Pfam" id="PF12697">
    <property type="entry name" value="Abhydrolase_6"/>
    <property type="match status" value="1"/>
</dbReference>
<dbReference type="InterPro" id="IPR029058">
    <property type="entry name" value="AB_hydrolase_fold"/>
</dbReference>
<keyword evidence="2" id="KW-0378">Hydrolase</keyword>
<accession>A0AAF0DJ35</accession>
<dbReference type="EMBL" id="CP120629">
    <property type="protein sequence ID" value="WEW59283.1"/>
    <property type="molecule type" value="Genomic_DNA"/>
</dbReference>
<dbReference type="Gene3D" id="3.40.50.1820">
    <property type="entry name" value="alpha/beta hydrolase"/>
    <property type="match status" value="1"/>
</dbReference>
<sequence length="350" mass="38259">MVQPFNLVTPDNATLYAWHVLPLHLYKKHEHELLANEKYGVAEDVTQTAAFKLLAKDPNARVIVNRPAPNIAVAVHGNAANLGAGYRPSVYRNFLAMSTPSHPVHVIAFDYRGFGVSTGTPTEEGLIVDALTVINYLTSPPLSVSPSRIAVVGQSLGTAVAAGLADRLAFGNESPVKTLAGIVLIAPFSNIPKLLESYSLMGIFPPILSPLMGYPQYKKYVLNRIIDKWDTASRLARLTGVLPKSESDAKYNEKDFNLIILHAANDPDIPWHEGKRTWDAAVGGEKATQLGNFIEVSASSDNVTEVKVWERRVGSALKRVRWEKVRYGGHNKIASLSLAAVAVMRVFDEK</sequence>
<dbReference type="AlphaFoldDB" id="A0AAF0DJ35"/>
<feature type="domain" description="AB hydrolase-1" evidence="1">
    <location>
        <begin position="73"/>
        <end position="238"/>
    </location>
</feature>
<dbReference type="PANTHER" id="PTHR12277:SF81">
    <property type="entry name" value="PROTEIN ABHD13"/>
    <property type="match status" value="1"/>
</dbReference>
<keyword evidence="3" id="KW-1185">Reference proteome</keyword>
<dbReference type="SUPFAM" id="SSF53474">
    <property type="entry name" value="alpha/beta-Hydrolases"/>
    <property type="match status" value="1"/>
</dbReference>
<reference evidence="2" key="1">
    <citation type="submission" date="2023-03" db="EMBL/GenBank/DDBJ databases">
        <title>Emydomyces testavorans Genome Sequence.</title>
        <authorList>
            <person name="Hoyer L."/>
        </authorList>
    </citation>
    <scope>NUCLEOTIDE SEQUENCE</scope>
    <source>
        <strain evidence="2">16-2883</strain>
    </source>
</reference>
<gene>
    <name evidence="2" type="ORF">PRK78_004752</name>
</gene>
<evidence type="ECO:0000259" key="1">
    <source>
        <dbReference type="Pfam" id="PF12697"/>
    </source>
</evidence>